<evidence type="ECO:0000313" key="2">
    <source>
        <dbReference type="EMBL" id="KAF2140871.1"/>
    </source>
</evidence>
<dbReference type="GeneID" id="54304146"/>
<sequence>MKALSRGRRHNVVGRSWSGVRVCVCVCGATWYIMPVVCQLHTSVPFPACFLCVYH</sequence>
<evidence type="ECO:0000313" key="3">
    <source>
        <dbReference type="Proteomes" id="UP000799438"/>
    </source>
</evidence>
<dbReference type="EMBL" id="ML995488">
    <property type="protein sequence ID" value="KAF2140871.1"/>
    <property type="molecule type" value="Genomic_DNA"/>
</dbReference>
<dbReference type="AlphaFoldDB" id="A0A6A6BEH1"/>
<name>A0A6A6BEH1_9PEZI</name>
<accession>A0A6A6BEH1</accession>
<organism evidence="2 3">
    <name type="scientific">Aplosporella prunicola CBS 121167</name>
    <dbReference type="NCBI Taxonomy" id="1176127"/>
    <lineage>
        <taxon>Eukaryota</taxon>
        <taxon>Fungi</taxon>
        <taxon>Dikarya</taxon>
        <taxon>Ascomycota</taxon>
        <taxon>Pezizomycotina</taxon>
        <taxon>Dothideomycetes</taxon>
        <taxon>Dothideomycetes incertae sedis</taxon>
        <taxon>Botryosphaeriales</taxon>
        <taxon>Aplosporellaceae</taxon>
        <taxon>Aplosporella</taxon>
    </lineage>
</organism>
<dbReference type="RefSeq" id="XP_033396584.1">
    <property type="nucleotide sequence ID" value="XM_033546640.1"/>
</dbReference>
<keyword evidence="3" id="KW-1185">Reference proteome</keyword>
<reference evidence="2" key="1">
    <citation type="journal article" date="2020" name="Stud. Mycol.">
        <title>101 Dothideomycetes genomes: a test case for predicting lifestyles and emergence of pathogens.</title>
        <authorList>
            <person name="Haridas S."/>
            <person name="Albert R."/>
            <person name="Binder M."/>
            <person name="Bloem J."/>
            <person name="Labutti K."/>
            <person name="Salamov A."/>
            <person name="Andreopoulos B."/>
            <person name="Baker S."/>
            <person name="Barry K."/>
            <person name="Bills G."/>
            <person name="Bluhm B."/>
            <person name="Cannon C."/>
            <person name="Castanera R."/>
            <person name="Culley D."/>
            <person name="Daum C."/>
            <person name="Ezra D."/>
            <person name="Gonzalez J."/>
            <person name="Henrissat B."/>
            <person name="Kuo A."/>
            <person name="Liang C."/>
            <person name="Lipzen A."/>
            <person name="Lutzoni F."/>
            <person name="Magnuson J."/>
            <person name="Mondo S."/>
            <person name="Nolan M."/>
            <person name="Ohm R."/>
            <person name="Pangilinan J."/>
            <person name="Park H.-J."/>
            <person name="Ramirez L."/>
            <person name="Alfaro M."/>
            <person name="Sun H."/>
            <person name="Tritt A."/>
            <person name="Yoshinaga Y."/>
            <person name="Zwiers L.-H."/>
            <person name="Turgeon B."/>
            <person name="Goodwin S."/>
            <person name="Spatafora J."/>
            <person name="Crous P."/>
            <person name="Grigoriev I."/>
        </authorList>
    </citation>
    <scope>NUCLEOTIDE SEQUENCE</scope>
    <source>
        <strain evidence="2">CBS 121167</strain>
    </source>
</reference>
<proteinExistence type="predicted"/>
<feature type="transmembrane region" description="Helical" evidence="1">
    <location>
        <begin position="12"/>
        <end position="34"/>
    </location>
</feature>
<evidence type="ECO:0000256" key="1">
    <source>
        <dbReference type="SAM" id="Phobius"/>
    </source>
</evidence>
<gene>
    <name evidence="2" type="ORF">K452DRAFT_42052</name>
</gene>
<protein>
    <submittedName>
        <fullName evidence="2">Uncharacterized protein</fullName>
    </submittedName>
</protein>
<keyword evidence="1" id="KW-0472">Membrane</keyword>
<dbReference type="Proteomes" id="UP000799438">
    <property type="component" value="Unassembled WGS sequence"/>
</dbReference>
<keyword evidence="1" id="KW-1133">Transmembrane helix</keyword>
<keyword evidence="1" id="KW-0812">Transmembrane</keyword>